<evidence type="ECO:0000313" key="6">
    <source>
        <dbReference type="EMBL" id="MBB5430611.1"/>
    </source>
</evidence>
<dbReference type="NCBIfam" id="TIGR03364">
    <property type="entry name" value="HpnW_proposed"/>
    <property type="match status" value="1"/>
</dbReference>
<dbReference type="PANTHER" id="PTHR13847:SF286">
    <property type="entry name" value="D-AMINO ACID DEHYDROGENASE"/>
    <property type="match status" value="1"/>
</dbReference>
<sequence>MTHTTDRTADVAVVGGGIVGLAHALAAARTGARVVLFERDERAVGASIRNFGLVWPVGQPAGLYERALRSRDVWLDTAKRTGVWHVESGSLHVVRSAEEEAVVEEFLATSPHAAEQGCRMLTPAEVARASTAVRPEGVRGALWSPTELNVDPRTAIPALAGLLEREHGVALRFGTAVTGIDLPGVDTTEGRWRAERVFVCSGNEFQALYPEVFAASGIRRCKLQMMRTVAQPDGWALGPALCAGLTLLHYASFAHCASLAALRDRFDRELPVHRAEGVHVLVSQTSGGQVTIGDSHRYAATHDPFESAEVDRAILDYFSGFAALPRTRIAERWHGVYPSLPDGRADLVARPEPGVTVVNGLGGAGMTLSFGLAAETTADLG</sequence>
<comment type="similarity">
    <text evidence="2">Belongs to the DadA oxidoreductase family.</text>
</comment>
<dbReference type="InterPro" id="IPR006076">
    <property type="entry name" value="FAD-dep_OxRdtase"/>
</dbReference>
<dbReference type="GO" id="GO:0016491">
    <property type="term" value="F:oxidoreductase activity"/>
    <property type="evidence" value="ECO:0007669"/>
    <property type="project" value="UniProtKB-KW"/>
</dbReference>
<organism evidence="6 7">
    <name type="scientific">Nocardiopsis composta</name>
    <dbReference type="NCBI Taxonomy" id="157465"/>
    <lineage>
        <taxon>Bacteria</taxon>
        <taxon>Bacillati</taxon>
        <taxon>Actinomycetota</taxon>
        <taxon>Actinomycetes</taxon>
        <taxon>Streptosporangiales</taxon>
        <taxon>Nocardiopsidaceae</taxon>
        <taxon>Nocardiopsis</taxon>
    </lineage>
</organism>
<dbReference type="PANTHER" id="PTHR13847">
    <property type="entry name" value="SARCOSINE DEHYDROGENASE-RELATED"/>
    <property type="match status" value="1"/>
</dbReference>
<dbReference type="RefSeq" id="WP_184388618.1">
    <property type="nucleotide sequence ID" value="NZ_BAAAJD010000023.1"/>
</dbReference>
<dbReference type="Pfam" id="PF01266">
    <property type="entry name" value="DAO"/>
    <property type="match status" value="1"/>
</dbReference>
<gene>
    <name evidence="6" type="ORF">HDA36_000695</name>
</gene>
<evidence type="ECO:0000259" key="5">
    <source>
        <dbReference type="Pfam" id="PF01266"/>
    </source>
</evidence>
<proteinExistence type="inferred from homology"/>
<reference evidence="6 7" key="1">
    <citation type="submission" date="2020-08" db="EMBL/GenBank/DDBJ databases">
        <title>Sequencing the genomes of 1000 actinobacteria strains.</title>
        <authorList>
            <person name="Klenk H.-P."/>
        </authorList>
    </citation>
    <scope>NUCLEOTIDE SEQUENCE [LARGE SCALE GENOMIC DNA]</scope>
    <source>
        <strain evidence="6 7">DSM 44551</strain>
    </source>
</reference>
<dbReference type="GO" id="GO:0005737">
    <property type="term" value="C:cytoplasm"/>
    <property type="evidence" value="ECO:0007669"/>
    <property type="project" value="TreeGrafter"/>
</dbReference>
<name>A0A7W8QJG0_9ACTN</name>
<comment type="caution">
    <text evidence="6">The sequence shown here is derived from an EMBL/GenBank/DDBJ whole genome shotgun (WGS) entry which is preliminary data.</text>
</comment>
<evidence type="ECO:0000256" key="3">
    <source>
        <dbReference type="ARBA" id="ARBA00022630"/>
    </source>
</evidence>
<keyword evidence="4" id="KW-0560">Oxidoreductase</keyword>
<dbReference type="Gene3D" id="3.30.9.10">
    <property type="entry name" value="D-Amino Acid Oxidase, subunit A, domain 2"/>
    <property type="match status" value="1"/>
</dbReference>
<accession>A0A7W8QJG0</accession>
<dbReference type="InterPro" id="IPR036188">
    <property type="entry name" value="FAD/NAD-bd_sf"/>
</dbReference>
<dbReference type="SUPFAM" id="SSF51905">
    <property type="entry name" value="FAD/NAD(P)-binding domain"/>
    <property type="match status" value="1"/>
</dbReference>
<comment type="cofactor">
    <cofactor evidence="1">
        <name>FAD</name>
        <dbReference type="ChEBI" id="CHEBI:57692"/>
    </cofactor>
</comment>
<dbReference type="Proteomes" id="UP000572635">
    <property type="component" value="Unassembled WGS sequence"/>
</dbReference>
<dbReference type="Gene3D" id="3.50.50.60">
    <property type="entry name" value="FAD/NAD(P)-binding domain"/>
    <property type="match status" value="1"/>
</dbReference>
<dbReference type="InterPro" id="IPR017741">
    <property type="entry name" value="FAD-dependent_OxRdtase_HpnW"/>
</dbReference>
<evidence type="ECO:0000256" key="4">
    <source>
        <dbReference type="ARBA" id="ARBA00023002"/>
    </source>
</evidence>
<evidence type="ECO:0000256" key="2">
    <source>
        <dbReference type="ARBA" id="ARBA00009410"/>
    </source>
</evidence>
<evidence type="ECO:0000313" key="7">
    <source>
        <dbReference type="Proteomes" id="UP000572635"/>
    </source>
</evidence>
<keyword evidence="7" id="KW-1185">Reference proteome</keyword>
<protein>
    <submittedName>
        <fullName evidence="6">FAD dependent oxidoreductase TIGR03364</fullName>
    </submittedName>
</protein>
<dbReference type="EMBL" id="JACHDB010000001">
    <property type="protein sequence ID" value="MBB5430611.1"/>
    <property type="molecule type" value="Genomic_DNA"/>
</dbReference>
<dbReference type="AlphaFoldDB" id="A0A7W8QJG0"/>
<feature type="domain" description="FAD dependent oxidoreductase" evidence="5">
    <location>
        <begin position="10"/>
        <end position="377"/>
    </location>
</feature>
<evidence type="ECO:0000256" key="1">
    <source>
        <dbReference type="ARBA" id="ARBA00001974"/>
    </source>
</evidence>
<keyword evidence="3" id="KW-0285">Flavoprotein</keyword>